<feature type="domain" description="Carrier" evidence="4">
    <location>
        <begin position="5315"/>
        <end position="5390"/>
    </location>
</feature>
<dbReference type="Pfam" id="PF00550">
    <property type="entry name" value="PP-binding"/>
    <property type="match status" value="6"/>
</dbReference>
<dbReference type="InterPro" id="IPR020845">
    <property type="entry name" value="AMP-binding_CS"/>
</dbReference>
<dbReference type="InterPro" id="IPR025110">
    <property type="entry name" value="AMP-bd_C"/>
</dbReference>
<dbReference type="SMART" id="SM00824">
    <property type="entry name" value="PKS_TE"/>
    <property type="match status" value="1"/>
</dbReference>
<evidence type="ECO:0000313" key="6">
    <source>
        <dbReference type="Proteomes" id="UP000765224"/>
    </source>
</evidence>
<dbReference type="CDD" id="cd17646">
    <property type="entry name" value="A_NRPS_AB3403-like"/>
    <property type="match status" value="1"/>
</dbReference>
<dbReference type="InterPro" id="IPR020806">
    <property type="entry name" value="PKS_PP-bd"/>
</dbReference>
<dbReference type="RefSeq" id="WP_217891616.1">
    <property type="nucleotide sequence ID" value="NZ_JAHSTS010000001.1"/>
</dbReference>
<dbReference type="CDD" id="cd19544">
    <property type="entry name" value="E-C_NRPS"/>
    <property type="match status" value="3"/>
</dbReference>
<dbReference type="Pfam" id="PF00668">
    <property type="entry name" value="Condensation"/>
    <property type="match status" value="6"/>
</dbReference>
<dbReference type="CDD" id="cd05930">
    <property type="entry name" value="A_NRPS"/>
    <property type="match status" value="2"/>
</dbReference>
<dbReference type="CDD" id="cd17651">
    <property type="entry name" value="A_NRPS_VisG_like"/>
    <property type="match status" value="2"/>
</dbReference>
<feature type="domain" description="Carrier" evidence="4">
    <location>
        <begin position="2115"/>
        <end position="2189"/>
    </location>
</feature>
<keyword evidence="6" id="KW-1185">Reference proteome</keyword>
<evidence type="ECO:0000313" key="5">
    <source>
        <dbReference type="EMBL" id="MBV4458000.1"/>
    </source>
</evidence>
<dbReference type="SMART" id="SM00823">
    <property type="entry name" value="PKS_PP"/>
    <property type="match status" value="6"/>
</dbReference>
<proteinExistence type="predicted"/>
<dbReference type="InterPro" id="IPR020802">
    <property type="entry name" value="TesA-like"/>
</dbReference>
<dbReference type="CDD" id="cd12117">
    <property type="entry name" value="A_NRPS_Srf_like"/>
    <property type="match status" value="1"/>
</dbReference>
<keyword evidence="3" id="KW-0597">Phosphoprotein</keyword>
<dbReference type="NCBIfam" id="TIGR01733">
    <property type="entry name" value="AA-adenyl-dom"/>
    <property type="match status" value="6"/>
</dbReference>
<name>A0ABS6PC04_9PSED</name>
<feature type="domain" description="Carrier" evidence="4">
    <location>
        <begin position="6368"/>
        <end position="6442"/>
    </location>
</feature>
<evidence type="ECO:0000256" key="1">
    <source>
        <dbReference type="ARBA" id="ARBA00001957"/>
    </source>
</evidence>
<dbReference type="PROSITE" id="PS00455">
    <property type="entry name" value="AMP_BINDING"/>
    <property type="match status" value="6"/>
</dbReference>
<dbReference type="InterPro" id="IPR009081">
    <property type="entry name" value="PP-bd_ACP"/>
</dbReference>
<dbReference type="CDD" id="cd19531">
    <property type="entry name" value="LCL_NRPS-like"/>
    <property type="match status" value="3"/>
</dbReference>
<dbReference type="Proteomes" id="UP000765224">
    <property type="component" value="Unassembled WGS sequence"/>
</dbReference>
<dbReference type="Pfam" id="PF13193">
    <property type="entry name" value="AMP-binding_C"/>
    <property type="match status" value="5"/>
</dbReference>
<dbReference type="EMBL" id="JAHSTS010000001">
    <property type="protein sequence ID" value="MBV4458000.1"/>
    <property type="molecule type" value="Genomic_DNA"/>
</dbReference>
<dbReference type="Pfam" id="PF00975">
    <property type="entry name" value="Thioesterase"/>
    <property type="match status" value="2"/>
</dbReference>
<evidence type="ECO:0000256" key="2">
    <source>
        <dbReference type="ARBA" id="ARBA00022450"/>
    </source>
</evidence>
<reference evidence="5 6" key="1">
    <citation type="submission" date="2021-06" db="EMBL/GenBank/DDBJ databases">
        <title>Updating the genus Pseudomonas: Description of 43 new species and partition of the Pseudomonas putida group.</title>
        <authorList>
            <person name="Girard L."/>
            <person name="Lood C."/>
            <person name="Vandamme P."/>
            <person name="Rokni-Zadeh H."/>
            <person name="Van Noort V."/>
            <person name="Hofte M."/>
            <person name="Lavigne R."/>
            <person name="De Mot R."/>
        </authorList>
    </citation>
    <scope>NUCLEOTIDE SEQUENCE [LARGE SCALE GENOMIC DNA]</scope>
    <source>
        <strain evidence="5 6">COR58</strain>
    </source>
</reference>
<evidence type="ECO:0000259" key="4">
    <source>
        <dbReference type="PROSITE" id="PS50075"/>
    </source>
</evidence>
<accession>A0ABS6PC04</accession>
<dbReference type="InterPro" id="IPR010071">
    <property type="entry name" value="AA_adenyl_dom"/>
</dbReference>
<feature type="domain" description="Carrier" evidence="4">
    <location>
        <begin position="4240"/>
        <end position="4314"/>
    </location>
</feature>
<dbReference type="PANTHER" id="PTHR45527:SF1">
    <property type="entry name" value="FATTY ACID SYNTHASE"/>
    <property type="match status" value="1"/>
</dbReference>
<dbReference type="InterPro" id="IPR000873">
    <property type="entry name" value="AMP-dep_synth/lig_dom"/>
</dbReference>
<dbReference type="Pfam" id="PF00501">
    <property type="entry name" value="AMP-binding"/>
    <property type="match status" value="6"/>
</dbReference>
<sequence length="7019" mass="766543">MNLIELLATLKAKDIQLAVTDDQLRVQGNKQALSDPAVLALLREHKAALIELIKAGGYAAAKHGQVEVPANGIVPGTTRITPVMVTLAELSQDTLDHLVAEVPGGAENVQDIYPLAPLQEGILFHHASGGEGDPYVMQAQFAFTDMQRFQAFAQALQTVINRHDILRTAVVWEGLDAPLQVVWRRAHLPLEEFVPQDGEADALAQLNAHFDPRHFRLDVSRAPMLRLAYAKDPAGQRIIATLLYHHMAMDHSALEVVSHEMRECLSGQGARLGRPVPFRNYVAQARLGISEAEHEAFFRDMLGDIDEPTLPFGLQDVQGDGQGIAELGMPVEAELGQRLRTQARQLGVSAASLFHLAWAQVLATLTGKPSVVFGTVLMGRLQGAEAIDRALGIFINTLPVRLDIDGQGVRAAVQATHVRLTTLMRHEHAPLALAQRCSQVAAPTPLFSALFNYRHSHGAAAAHAQAQTAWEGITNLHAEERSNYPLTLSVDDFGDAFRLTLLASTQLDPQRVCGYMHCAVEGLVQALEQTPDLPVHELSVLPTAEREQVLFGFNATAADYPQGLTTPQRFEAQAEQRPDAVAAAFLGEQLTYADLNRRANALARHLTGLGVHPDDRVAIVARRGLDTLVGLVAILKAGAGYVPVDPAHPAERLEYLLGDSAPVAVLTQSGLRPRLPALDVPVLDLDLAQWPADDAGNPQVPGLTPEHLAYVIYTSGSTGLPKGVMVEHKTLGNLIDWHCAAFDLCAGRHTSSLAGFGFDAMAWEVWPALCAGATLHLAPVHEGTEDIDALLGWWREQPLDVSFLPTPVAEYAFGQNIGHPTLRTLLIGGDRLRQFGRSQTFDVVNNYGPTEATVVATSGLIEAGQTLHIGRPVANATVYLLDEQQRPVPIGVTGELYVGGAGVARGYLNRPELTEERFLQDPFNPGRMYRTGDLARWREDGAIEYLGRNDDQVKIRGVRIELGEIENRLNHLPGIQEAVLLAREDEPGQVRLVAYFTAQSGVEPLEVGELRAHLLTQLPEYMVPSAFVRLDVLPLTANGKLDRRALPKPERSALFTREYEAPQGELEQALAQVWAEVLQVERVGRRDHFFELGGHSLLAMRMVSQVRQRLGVELALGDLFANAELAAVAEVLSRSGRSTLPGIVPAPRDQALPLSFAQQRLWFLSQMEGANTAYNIPIALRLRGRLDADALQRSLARIVARHETLRSRFAQFNDEAQVLIAPVDSGLPLQAEDLRRHPQAEAALLALIEGEASAPFDLEDDPLIRGRLVRMADDHHVLLLTLHHIVTDGWSMGVLTRELMALYQAFSHGEPDPLPPLALQYTDYAVWQRRWLSGEVLQRQSDYWRQTLSGAPALLALPTDRPRPVQQDYAGRQIEITLDERLTAGLNALCQRHGVTLYMALTGAWAMLMARLSGQTDVVIGSPVANRGRAEIEGLIGMFVNTLALRIDTSGELSAEALLAQVKARTLEAQAHQDLPFEQVVDIVKPQRSLAHSPLFQTLFSWESRQGERLILDDLALEGVAEPSHFAKFDLSLTLREAQGELRGTLEYATALFDEATVVRYFGYLQRLLQAMASDDHAVLEQVPMLAEDERQALLFDLNATDVDYDLQQTIHGLFEAQALRTPQAVAVKSGDRSLGYAELNRQANRLARHLRGLGVGPDARVGICVERSPEMVVGLLAILKAGGGYVPLDPAYPAERLAYMLADSAPLAVLVHGATRSVLGESAAQVVDLDRSVWESQPQDNLPAQGLTPQHMAYVIYTSGSTGQPKGVINEHSGVVNRLLWMQDAYRLSAEDTVLQKTPFSFDVSVWEFFWPLMTGARLVMARPEGHKDPQYLSDIIAAERVTTLHFVPSMLDVFLAHGDTARCAGLRQVMCSGEALPGSLVRRFKQQLPGIGLHNLYGPTEAAVDVTAWDCAGPLETTPDNTPIGKPIANTRMYILDGQRQPVPLGVVGELYIGGVQVARGYLNRAQLSAERFLEDPFRPQGRMYRTGDVARWLADGNIEYLGRNDDQVKIRGLRIELGEIQSRLTALDGVQEAAVLAREDVPGDKRLVAYYTGAQQSVEDLRTRLLEHLPDYMVPALFVHLAVWPLSPNGKLDRKALPAPDQAAASVRKYEAPVGETEITLAQLWSELLNVERVGRHDHFFELGGHSLLAVNLVARMRRAGLTADVRVLFNQPTLAALAAAVGGAPEAEVPANRIAPDCRRITPELLPLVALDQADIDRIVAGIPGGAANVQDLYPLAPLQAGILFHHLTATEGDPYVLQAQFAFADEQRLNVFAEALQHVIDRHDILRTSFFYEGLDEPVQVVWRQASLVSETLDLAAGAGDALTQLRARFDVRHYRMAVDQAPLLRLVHAWDADNRRVVALLLFHHLVMDHVALEVLQHEMQAVLLGHEQRLAEPVPYRNHVARTRSGLDDRAHEAFFRAMLGDVEEATVPYGRHVAQGGETARAHLTLDNPLSRTLRRQARRLGISVASLMHLAWAQVLGQLAGRDDVVFGTVLLGRLHGGEGVERSPGVFINTLPLRIGLTGQTVKAAALAVQQRLNQLLEHEHVQLALVQHCSAMAPGTPLFGTLLNYRHSAAQGSASAETEHAWKGMRLLEAEEHTNYPVTLSVDDLGEDFSLTALTGAGIEARRICGYMHGALERLALALEQSADLPINQLTILTAAESKQVLHGFNATAADYPQGLTTPQRFEAQAEQRPDAVAAAFLGEQLTYADLNRRANALARHLTGLGVRPDDRVAIVARRGLDTLVGLVAILKAGAGYVPVDPAHPAERLEYLLGDSAPVAVLTQSGLRPRLPALDVPVLDLDLAQWPAGDAGNPQVPGFTPEHLAYVIYTSGSTGLPKGVMVEHKTLGNLIDWHCAAFDLCAGRHTSSLAGFGFDAMAWEVWPALCAGATLHLAPVHDGAEDIDALLGWWREQPLDVSFLPTPVAEYAFGQNIGHPTLRTLLIGGDRLRQFGRSQTFDVVNNYGPTEATVVATSGLIEAGQTLHIGRPVANATVYLLDEQQRPVPIGVAGELYVGGAGVARGYLNRPELTEERFLQDPFNPGRMYRTGDLARWREDGAIEYLGRNDDQVKIRGVRIELGEIENRLNHLPGIQEAVLLAREDEPGQVRLVAYFTAQSGVEPLEVGELRAHLLTQLPEYMVPSAFVRLDALPLTANGKLDRRALPKPERSALFTREYEAPQGELEQALAQVWAEVLQVERVGRRDHFFELGGHSLLAMRMVSQVRQRLGVELVLGDLFANAELAAVVEVLSRSGRSTLPDIVPAPRDQALPLSFAQQRLWFLSQMEGANTAYNIPIALRLRGRLDGEALQRSLARIVARHETLRSRFTAVNDEAQVLIAADSEGLALPTVDLRNAPPEALQTLIGREASAPFDLQTGPLIRGQFVQLADDHHVLLVTVHHIVADGWSMGVLTRELTALYQAFSHGGPDPLPPLALQYTDYAVWQRRWLSGEVLQRQSDYWQQALAGAPTLLSLPTDRPRPARQAYAGGSVEVILDAPLSAGLKALSQRHGVTLYMVMMSAWAMLLGRLSGQTDVVIGSPVANRGRAEIEGLIGMFVNTLALRIDTSGEVSADALLAQVKARTLEAQAHQDLPFEQVVDIVKPERSLAHSPLFQTLLGWDSSVAPDLALGELTLEGLAGQNPVAKFDLSLTLGEARGSICGSLEYATALFDEATVQRFVGYFRQLLRAMAGNDQAILERVEILSEDERRTLLADFNATDAAVAADETVHGRFEAQALRTPHAVAVQSGDQALSYAELNRQANRLARHLRGLGVGPDARVGICVERSPELLVGLLAILKAGGAYVPLDPAYPAERLAYMLADSAPAAVLVHGATRTLLGDVAAPVVDLDKADWQSQPSDNLPAEGLTPQHLAYVIYTSGTTGTPKGVMVEHRSLSNLLHWSAQLCPQGEGHALLQKTPFSFDASVWELFWPLTAGMRLVLASPDGHRDPAYLVQVIREQRVGVVQFVPVLLQQFLDVEQVGQCASLTDIVCGGGELTEALVRSVRERLPQVRLHNVYGPTEATVDSTVWTLEPGAALPEGAPPIGKPVSNTRVYLLDAHGQPVPRGSVGELCIGGVQVARGYFNRADLTAERFLKDPFSERDDARIYRSGDLARHRADGTIEYLGRNDDQVKIRGLRIELGEIQACLLQAEGVREAVVLAREDAPGDVRLVAYYTAREHAPAIESLHAHLHARLPAYMVPSAWVRLDAWPLSPNGKVDRSALPAPDQASVIVREYEAPVGEVEVTLARLWSELLNVERVGRHDHFFELGGHSLLAVNLAARMRRAGLAVDVHALFSQPTLAALAAAVSRAPEVEVPANRIAPDCRRITPELLPLVALDQAAIDRIVASIPGGAANVQDLYPLAPLQAGILFHHLSATQGDPYVLQAQFAFADEQRLNTFVEALQRVIERHDILRTSLFHDGLDEPVQVVWRRAPLVSEALTLDIGGGDALEQLRARFDVGHYRMAVDQAPLMRVVHAWDADNRRVVALLLFHHLVMDHVALEVLQHEMNAVLLDQVEQLPAPVPYRNHVAQTRLGVGEQEHVAFFSEMLGDVDEPTVPFGQGTADDLCTGHSQQLLDRDLSRRVRTQARQLGVSAASLMHLAWAQVLGQLSGRDDVVFGTVLLGRLNGGEGVERALGVFINTLPLRVDMSGQTVKGGVLAVHERLNRLLRHEQASLALAQRCSGIASGAPLFNALLNYRHSGAALAPSAEAGAAWEGMQLLNAEEHSSYRLSLSVDDLGEDFSLTALTAAGIEAERICRYMLQAVGNLVQALEQTPQLQLGRLSILPDAERTRLLSEFNDTFRKYPAALTVHRLFEWQVEEHPHAVAAVHGAASVTYAELNRRANRLAHHLIEQGVEPGDNVALLLPRSLDLLAAQLAISKCAAAYVPLDINAPAERQAFMVQDCEAMLLLTFSGEEADHPVHRIDLDTLALDGQPTHDPNLPQSSESLAYIMYTSGSTGAPKGVMVPHRAIGRLAINNGYADFNPQDRVAFASNPAFDASTMDVWGALLNGGRVVVIDHRTLLDPTLFGRELAASGVTVLFVTTALFNQYVQLIPRALKGLRILLCGGERGDPAAFRRLRAEAPDLRIVHCYGPTETTTYATTFEVQEVATDAESVSIGGPISNTQVYVLDARQQPVPFGVTGELYIGGQGVAMGYLNRPDLTAEKFLKDPFCDHPGALLYRTGDLARWIAPGQLECLGRNDDQVKVRGFRIELGEIENRLLGCAGLKEAVVLARRDGQEPLRLVAYYSADDESVDSAGLRAQLQARLPDYMVPSAWVRLDALPLNNNGKVDRKALPAPEQDALLTRAYEAPATALEQTLAQVWAEVLQVERVGRHDHFFELGGHSLLAMRMVSQVRQRLGVELALGDLFANAELAAVAEVLSRSGRSTLPDIVPAPRDQALPLSFAQQRLWFLAQMEGGNTAYNVPAALRLRGRLDEGALQRALTRIVARHETLRSRFAAVNDGPQVLIMPDDSGLVLQVEDLRHVERPEHVLQVRIEREAREPFNLQDDPLIRGRLLRMADDHHVLLLTMHHIISDGWSMGVLTRELTALYQAFSRGAADPLPPLALQYSDYAVWQRRWLSGEVLQRQSDYWQQALAGAPTLLTLPTDRPRPARQDHAGGSVEVWLDAGLSAGLKALCQRHGVTPYMAMMATWAVLMTRLSGQSEVVVGSPVANRIRAEIEGLIGMFVNTLALRIDTSGGLSGAALLARVKACTLEAQAHQDLPFEQVVEISRPVRSLSHSPLFQTLLGWDSSVAPALALGGLTLEGIAEPSRFVKFDLSMRLGETPDGVRGSLTYATALFDEATVQRFVGYFKRLLQAMVENDQAVLDRVDLLAPQERQRVLGEFNATETAYDLEQTVHELFQAQVSRAPDAVAVAAGPQRLTYAELNAQANRLAHHLRSQGVQPDARVAICVERGLDLVVGLLAILKAGGAYVPLDPAYPADRLAYMLKDSAPVAVLVHQATRPLFDGADSLLIDFDRCTWQDAPAHDVPVPGLSAGHLAYMIYTSGSTGTPKGVMLQHRGLCNLVHWGSRICPPTASAALLQKAPFSFDGSVWEFFWPLTSGVRLELARPDGHRDPAYLAQVIRERQITVVKFVPALLQQFLELEEAGRCTCLTDVFCGGGELTAALARAVRQRLPWVRLHNVYGPTEATVDSTAWTLEPEQPVPDSELPIGKAICNTRLYVLDANDLPVPTGVSGQLHIGGVGVARGYMNLPQLQAERFIDSPFVAGDRLYRTGDLVRYRTDGNLEFLGRNDFQVKLHGLRLELGEIEARLIEHPALRTAVVLKRDERLVAYFTLRTGSEMPTAEALRAHITQRLPEYMAPGAFVPLDALPLSPNGKVDRQALPAPDADVLRDRPYVAPEGETEQAVAQIWAELLDIGRVGRHDNFFELGGHSLLAIRLINQMKRAGLEVTLAELFQSPTVEAVCARLAGREAGEQQPDGLIVVRPGDRGTPLFLVHEFSGREMYFPALALHIGGDFPVYGLPGVTLGQPQLRTLECMAARMIGIMRSVQPHGPYRLAGWSFGGLLSYEIAQQLIGMDEPVAFVGLIDTYAPHPAHQDKSRWTGEHLDKHQLLQHCRAFSLDRGEEGEAALAQVALLEAEIERLDFNELFARCRDQQLPDPELSAAGVTDAWHYFDREAAHGQALAHYRVSPASQTVHLFRAQDLMPGQEQPDPLRGWGGHVPQNLLRCIDVPGDHRTLMKPPLVQAMGHALTQALEAAAAPEPASYQPLLTVQSGHPGHAPIFCVPGAGDNVIGFVHLTEALGPEWPIFGLQPRGLDGVTVPHSRVEAAAAFYVQALGQLYPQGPVHLIGHSFGGWVAYAMAALLQAQGREVASLSLIDSESPGGNGVAGKPYTATAALQRLIESLQLASGKSLGIDPPAFAEADGDTQMRLLHAGMVRAAILSERSSPQAMDGPVRTFATALRTVYRPALAYTGPVRLALVDDPTLDAAGNQREQAAMVEGWRRQTTDLAVWYGPGNHFTILKAPNVFSLAAWWHDGLTVPAGQVLS</sequence>
<gene>
    <name evidence="5" type="ORF">KVG96_08585</name>
</gene>
<feature type="domain" description="Carrier" evidence="4">
    <location>
        <begin position="1061"/>
        <end position="1136"/>
    </location>
</feature>
<dbReference type="PROSITE" id="PS50075">
    <property type="entry name" value="CARRIER"/>
    <property type="match status" value="6"/>
</dbReference>
<dbReference type="InterPro" id="IPR001031">
    <property type="entry name" value="Thioesterase"/>
</dbReference>
<comment type="cofactor">
    <cofactor evidence="1">
        <name>pantetheine 4'-phosphate</name>
        <dbReference type="ChEBI" id="CHEBI:47942"/>
    </cofactor>
</comment>
<protein>
    <submittedName>
        <fullName evidence="5">Non-ribosomal peptide synthase/polyketide synthase</fullName>
    </submittedName>
</protein>
<dbReference type="InterPro" id="IPR001242">
    <property type="entry name" value="Condensation_dom"/>
</dbReference>
<feature type="domain" description="Carrier" evidence="4">
    <location>
        <begin position="3184"/>
        <end position="3259"/>
    </location>
</feature>
<dbReference type="PROSITE" id="PS00012">
    <property type="entry name" value="PHOSPHOPANTETHEINE"/>
    <property type="match status" value="6"/>
</dbReference>
<comment type="caution">
    <text evidence="5">The sequence shown here is derived from an EMBL/GenBank/DDBJ whole genome shotgun (WGS) entry which is preliminary data.</text>
</comment>
<dbReference type="NCBIfam" id="NF003417">
    <property type="entry name" value="PRK04813.1"/>
    <property type="match status" value="6"/>
</dbReference>
<dbReference type="InterPro" id="IPR006162">
    <property type="entry name" value="Ppantetheine_attach_site"/>
</dbReference>
<evidence type="ECO:0000256" key="3">
    <source>
        <dbReference type="ARBA" id="ARBA00022553"/>
    </source>
</evidence>
<dbReference type="NCBIfam" id="NF004282">
    <property type="entry name" value="PRK05691.1"/>
    <property type="match status" value="9"/>
</dbReference>
<keyword evidence="2" id="KW-0596">Phosphopantetheine</keyword>
<dbReference type="PANTHER" id="PTHR45527">
    <property type="entry name" value="NONRIBOSOMAL PEPTIDE SYNTHETASE"/>
    <property type="match status" value="1"/>
</dbReference>
<organism evidence="5 6">
    <name type="scientific">Pseudomonas ekonensis</name>
    <dbReference type="NCBI Taxonomy" id="2842353"/>
    <lineage>
        <taxon>Bacteria</taxon>
        <taxon>Pseudomonadati</taxon>
        <taxon>Pseudomonadota</taxon>
        <taxon>Gammaproteobacteria</taxon>
        <taxon>Pseudomonadales</taxon>
        <taxon>Pseudomonadaceae</taxon>
        <taxon>Pseudomonas</taxon>
    </lineage>
</organism>